<dbReference type="InterPro" id="IPR006407">
    <property type="entry name" value="GlgB"/>
</dbReference>
<dbReference type="InterPro" id="IPR017853">
    <property type="entry name" value="GH"/>
</dbReference>
<evidence type="ECO:0000256" key="9">
    <source>
        <dbReference type="ARBA" id="ARBA00023277"/>
    </source>
</evidence>
<evidence type="ECO:0000256" key="1">
    <source>
        <dbReference type="ARBA" id="ARBA00000826"/>
    </source>
</evidence>
<dbReference type="InterPro" id="IPR014756">
    <property type="entry name" value="Ig_E-set"/>
</dbReference>
<keyword evidence="6 10" id="KW-0328">Glycosyltransferase</keyword>
<keyword evidence="9 10" id="KW-0119">Carbohydrate metabolism</keyword>
<dbReference type="Pfam" id="PF02922">
    <property type="entry name" value="CBM_48"/>
    <property type="match status" value="1"/>
</dbReference>
<keyword evidence="7 10" id="KW-0808">Transferase</keyword>
<comment type="function">
    <text evidence="2 10">Catalyzes the formation of the alpha-1,6-glucosidic linkages in glycogen by scission of a 1,4-alpha-linked oligosaccharide from growing alpha-1,4-glucan chains and the subsequent attachment of the oligosaccharide to the alpha-1,6 position.</text>
</comment>
<feature type="active site" description="Nucleophile" evidence="10">
    <location>
        <position position="312"/>
    </location>
</feature>
<feature type="active site" description="Proton donor" evidence="10">
    <location>
        <position position="365"/>
    </location>
</feature>
<dbReference type="CDD" id="cd11322">
    <property type="entry name" value="AmyAc_Glg_BE"/>
    <property type="match status" value="1"/>
</dbReference>
<dbReference type="Pfam" id="PF00128">
    <property type="entry name" value="Alpha-amylase"/>
    <property type="match status" value="1"/>
</dbReference>
<dbReference type="NCBIfam" id="TIGR01515">
    <property type="entry name" value="branching_enzym"/>
    <property type="match status" value="1"/>
</dbReference>
<dbReference type="InterPro" id="IPR004193">
    <property type="entry name" value="Glyco_hydro_13_N"/>
</dbReference>
<comment type="similarity">
    <text evidence="4 10">Belongs to the glycosyl hydrolase 13 family. GlgB subfamily.</text>
</comment>
<keyword evidence="5 10" id="KW-0321">Glycogen metabolism</keyword>
<comment type="caution">
    <text evidence="12">The sequence shown here is derived from an EMBL/GenBank/DDBJ whole genome shotgun (WGS) entry which is preliminary data.</text>
</comment>
<dbReference type="InterPro" id="IPR006048">
    <property type="entry name" value="A-amylase/branching_C"/>
</dbReference>
<evidence type="ECO:0000256" key="6">
    <source>
        <dbReference type="ARBA" id="ARBA00022676"/>
    </source>
</evidence>
<comment type="subunit">
    <text evidence="10">Monomer.</text>
</comment>
<dbReference type="Gene3D" id="3.20.20.80">
    <property type="entry name" value="Glycosidases"/>
    <property type="match status" value="1"/>
</dbReference>
<keyword evidence="8 10" id="KW-0320">Glycogen biosynthesis</keyword>
<dbReference type="SUPFAM" id="SSF51445">
    <property type="entry name" value="(Trans)glycosidases"/>
    <property type="match status" value="1"/>
</dbReference>
<sequence>MSVCMPSEYDLFLFHQGNLTQSYRTMGAHPAVLQGVEGVRFTVWAPNARAVRVVGDFNDWSGDQHELTRVTDPGVWSGFIPDLPIGTLYKYELLTQTGEVLLKSDPYAFHAEVRPNTASRVYDLNGYSWGDQTWQRKQKQLQKKPVYNRPVNIYEVHLGSWKKKQNGEFYTYRELADELLDYVCDLGYTHLELMPLAEHPYDRSWGYQITGYFAVTSRFGTPHDFMYFVDQAHQRGLGVILDWVPGHFTKDAHGLRRFDGTPCYEYADWRKAEKPQWGTLSFDFGRPEVISFLISNALFWMDVYHLDGLRIDAVASMLYLNFCKPNGEWSPNIHGGTENLEAVEFLRKLNEVMFESYPHALMMAEDSTEWPLVSRPTYLGGLGFNFKWNMGWMNDILKYMETQPTRRQHHHDLLTFSILYAYSENFLLPLSHDEVVHGKKSLLNKMPGDYWQKFANLRVLYGYMYTHPGKKLLFMGGEFGQYDEWKDETELDWGLLDYEKHHQMRTFVRDLNHLYREEPALWELDHEPSGYQWIDADNKHQSIALYRRIGKKPSDQVIVLCNFHTMEHRDFRLGVPKSGKYVEVLNSDDPRYGGSGKLNPGVLSTLKHGMHNQPYSLRITVPPLGIVMLKKQKAQRKGKS</sequence>
<dbReference type="InterPro" id="IPR013780">
    <property type="entry name" value="Glyco_hydro_b"/>
</dbReference>
<dbReference type="Proteomes" id="UP000602284">
    <property type="component" value="Unassembled WGS sequence"/>
</dbReference>
<comment type="pathway">
    <text evidence="3 10">Glycan biosynthesis; glycogen biosynthesis.</text>
</comment>
<evidence type="ECO:0000256" key="4">
    <source>
        <dbReference type="ARBA" id="ARBA00009000"/>
    </source>
</evidence>
<dbReference type="SUPFAM" id="SSF51011">
    <property type="entry name" value="Glycosyl hydrolase domain"/>
    <property type="match status" value="1"/>
</dbReference>
<dbReference type="SUPFAM" id="SSF81296">
    <property type="entry name" value="E set domains"/>
    <property type="match status" value="1"/>
</dbReference>
<dbReference type="RefSeq" id="WP_201635380.1">
    <property type="nucleotide sequence ID" value="NZ_JAEQNB010000003.1"/>
</dbReference>
<organism evidence="12 13">
    <name type="scientific">Tumebacillus amylolyticus</name>
    <dbReference type="NCBI Taxonomy" id="2801339"/>
    <lineage>
        <taxon>Bacteria</taxon>
        <taxon>Bacillati</taxon>
        <taxon>Bacillota</taxon>
        <taxon>Bacilli</taxon>
        <taxon>Bacillales</taxon>
        <taxon>Alicyclobacillaceae</taxon>
        <taxon>Tumebacillus</taxon>
    </lineage>
</organism>
<dbReference type="InterPro" id="IPR037439">
    <property type="entry name" value="Branching_enzy"/>
</dbReference>
<dbReference type="EC" id="2.4.1.18" evidence="10"/>
<evidence type="ECO:0000313" key="12">
    <source>
        <dbReference type="EMBL" id="MBL0387417.1"/>
    </source>
</evidence>
<evidence type="ECO:0000256" key="10">
    <source>
        <dbReference type="HAMAP-Rule" id="MF_00685"/>
    </source>
</evidence>
<evidence type="ECO:0000256" key="5">
    <source>
        <dbReference type="ARBA" id="ARBA00022600"/>
    </source>
</evidence>
<dbReference type="InterPro" id="IPR044143">
    <property type="entry name" value="GlgB_N_E_set_prok"/>
</dbReference>
<feature type="domain" description="Glycosyl hydrolase family 13 catalytic" evidence="11">
    <location>
        <begin position="155"/>
        <end position="515"/>
    </location>
</feature>
<dbReference type="EMBL" id="JAEQNB010000003">
    <property type="protein sequence ID" value="MBL0387417.1"/>
    <property type="molecule type" value="Genomic_DNA"/>
</dbReference>
<dbReference type="PANTHER" id="PTHR43651:SF3">
    <property type="entry name" value="1,4-ALPHA-GLUCAN-BRANCHING ENZYME"/>
    <property type="match status" value="1"/>
</dbReference>
<dbReference type="Pfam" id="PF02806">
    <property type="entry name" value="Alpha-amylase_C"/>
    <property type="match status" value="1"/>
</dbReference>
<dbReference type="InterPro" id="IPR013783">
    <property type="entry name" value="Ig-like_fold"/>
</dbReference>
<dbReference type="Gene3D" id="2.60.40.10">
    <property type="entry name" value="Immunoglobulins"/>
    <property type="match status" value="1"/>
</dbReference>
<dbReference type="InterPro" id="IPR006047">
    <property type="entry name" value="GH13_cat_dom"/>
</dbReference>
<dbReference type="GO" id="GO:0003844">
    <property type="term" value="F:1,4-alpha-glucan branching enzyme activity"/>
    <property type="evidence" value="ECO:0007669"/>
    <property type="project" value="UniProtKB-EC"/>
</dbReference>
<evidence type="ECO:0000259" key="11">
    <source>
        <dbReference type="SMART" id="SM00642"/>
    </source>
</evidence>
<evidence type="ECO:0000256" key="8">
    <source>
        <dbReference type="ARBA" id="ARBA00023056"/>
    </source>
</evidence>
<comment type="catalytic activity">
    <reaction evidence="1 10">
        <text>Transfers a segment of a (1-&gt;4)-alpha-D-glucan chain to a primary hydroxy group in a similar glucan chain.</text>
        <dbReference type="EC" id="2.4.1.18"/>
    </reaction>
</comment>
<evidence type="ECO:0000256" key="3">
    <source>
        <dbReference type="ARBA" id="ARBA00004964"/>
    </source>
</evidence>
<protein>
    <recommendedName>
        <fullName evidence="10">1,4-alpha-glucan branching enzyme GlgB</fullName>
        <ecNumber evidence="10">2.4.1.18</ecNumber>
    </recommendedName>
    <alternativeName>
        <fullName evidence="10">1,4-alpha-D-glucan:1,4-alpha-D-glucan 6-glucosyl-transferase</fullName>
    </alternativeName>
    <alternativeName>
        <fullName evidence="10">Alpha-(1-&gt;4)-glucan branching enzyme</fullName>
    </alternativeName>
    <alternativeName>
        <fullName evidence="10">Glycogen branching enzyme</fullName>
        <shortName evidence="10">BE</shortName>
    </alternativeName>
</protein>
<dbReference type="NCBIfam" id="NF003811">
    <property type="entry name" value="PRK05402.1"/>
    <property type="match status" value="1"/>
</dbReference>
<dbReference type="NCBIfam" id="NF008967">
    <property type="entry name" value="PRK12313.1"/>
    <property type="match status" value="1"/>
</dbReference>
<evidence type="ECO:0000256" key="2">
    <source>
        <dbReference type="ARBA" id="ARBA00002953"/>
    </source>
</evidence>
<name>A0ABS1JAW3_9BACL</name>
<dbReference type="Gene3D" id="2.60.40.1180">
    <property type="entry name" value="Golgi alpha-mannosidase II"/>
    <property type="match status" value="1"/>
</dbReference>
<gene>
    <name evidence="10 12" type="primary">glgB</name>
    <name evidence="12" type="ORF">JJB07_12210</name>
</gene>
<dbReference type="HAMAP" id="MF_00685">
    <property type="entry name" value="GlgB"/>
    <property type="match status" value="1"/>
</dbReference>
<dbReference type="PANTHER" id="PTHR43651">
    <property type="entry name" value="1,4-ALPHA-GLUCAN-BRANCHING ENZYME"/>
    <property type="match status" value="1"/>
</dbReference>
<reference evidence="12 13" key="1">
    <citation type="submission" date="2021-01" db="EMBL/GenBank/DDBJ databases">
        <title>Tumebacillus sp. strain ITR2 16S ribosomal RNA gene Genome sequencing and assembly.</title>
        <authorList>
            <person name="Kang M."/>
        </authorList>
    </citation>
    <scope>NUCLEOTIDE SEQUENCE [LARGE SCALE GENOMIC DNA]</scope>
    <source>
        <strain evidence="12 13">ITR2</strain>
    </source>
</reference>
<proteinExistence type="inferred from homology"/>
<dbReference type="PIRSF" id="PIRSF000463">
    <property type="entry name" value="GlgB"/>
    <property type="match status" value="1"/>
</dbReference>
<dbReference type="SMART" id="SM00642">
    <property type="entry name" value="Aamy"/>
    <property type="match status" value="1"/>
</dbReference>
<evidence type="ECO:0000313" key="13">
    <source>
        <dbReference type="Proteomes" id="UP000602284"/>
    </source>
</evidence>
<dbReference type="CDD" id="cd02855">
    <property type="entry name" value="E_set_GBE_prok_N"/>
    <property type="match status" value="1"/>
</dbReference>
<accession>A0ABS1JAW3</accession>
<keyword evidence="13" id="KW-1185">Reference proteome</keyword>
<evidence type="ECO:0000256" key="7">
    <source>
        <dbReference type="ARBA" id="ARBA00022679"/>
    </source>
</evidence>